<protein>
    <submittedName>
        <fullName evidence="2">Putative glycosyltransferase</fullName>
    </submittedName>
</protein>
<dbReference type="PATRIC" id="fig|48936.3.peg.4613"/>
<reference evidence="2 3" key="1">
    <citation type="submission" date="2014-10" db="EMBL/GenBank/DDBJ databases">
        <title>Draft genome sequence of Novosphingobium subterraneum DSM 12447.</title>
        <authorList>
            <person name="Gan H.M."/>
            <person name="Gan H.Y."/>
            <person name="Savka M.A."/>
        </authorList>
    </citation>
    <scope>NUCLEOTIDE SEQUENCE [LARGE SCALE GENOMIC DNA]</scope>
    <source>
        <strain evidence="2 3">DSM 12447</strain>
    </source>
</reference>
<dbReference type="CDD" id="cd03801">
    <property type="entry name" value="GT4_PimA-like"/>
    <property type="match status" value="1"/>
</dbReference>
<dbReference type="AlphaFoldDB" id="A0A0B8ZF62"/>
<dbReference type="PANTHER" id="PTHR45947:SF3">
    <property type="entry name" value="SULFOQUINOVOSYL TRANSFERASE SQD2"/>
    <property type="match status" value="1"/>
</dbReference>
<dbReference type="EMBL" id="JRVC01000037">
    <property type="protein sequence ID" value="KHS41670.1"/>
    <property type="molecule type" value="Genomic_DNA"/>
</dbReference>
<evidence type="ECO:0000313" key="3">
    <source>
        <dbReference type="Proteomes" id="UP000031338"/>
    </source>
</evidence>
<organism evidence="2 3">
    <name type="scientific">Novosphingobium subterraneum</name>
    <dbReference type="NCBI Taxonomy" id="48936"/>
    <lineage>
        <taxon>Bacteria</taxon>
        <taxon>Pseudomonadati</taxon>
        <taxon>Pseudomonadota</taxon>
        <taxon>Alphaproteobacteria</taxon>
        <taxon>Sphingomonadales</taxon>
        <taxon>Sphingomonadaceae</taxon>
        <taxon>Novosphingobium</taxon>
    </lineage>
</organism>
<evidence type="ECO:0000259" key="1">
    <source>
        <dbReference type="Pfam" id="PF00534"/>
    </source>
</evidence>
<keyword evidence="2" id="KW-0808">Transferase</keyword>
<keyword evidence="3" id="KW-1185">Reference proteome</keyword>
<dbReference type="STRING" id="48936.NJ75_04578"/>
<dbReference type="SUPFAM" id="SSF53756">
    <property type="entry name" value="UDP-Glycosyltransferase/glycogen phosphorylase"/>
    <property type="match status" value="1"/>
</dbReference>
<name>A0A0B8ZF62_9SPHN</name>
<sequence>MTSLSIWFWQRMVTPHMAFLAVSLADRGHQVNYVAERKLDEDREALGWQVPDLPNVSLYFASTAHEVERLVSLSLSSSVHLTQGFRSNGSVALAQRAIKARGRRHFVIMETVDRRGPIGALRRALYAWHLNRWRTGLDAVLAIGADTTTWVAQMAPANLKVFPFAYFLQDSEVSAPTLAGSPFRFLFVGALVARKRVDLLLRCLSELSDQSFEIEVIGDGPMRESLMRLAADHLYDRATFSGVVPMNDVTDYMGRADCLVLPSDHDGWGAVVSEALMAGTPVICSSSCGARDVVAASNAGGIFPTDNPTALRNSLASVLAQGKVTSARRERLRKWARSLGANAGAEYLETILRAVMSGTSRVAVVPWRGHNAVP</sequence>
<dbReference type="Pfam" id="PF00534">
    <property type="entry name" value="Glycos_transf_1"/>
    <property type="match status" value="1"/>
</dbReference>
<evidence type="ECO:0000313" key="2">
    <source>
        <dbReference type="EMBL" id="KHS41670.1"/>
    </source>
</evidence>
<dbReference type="PANTHER" id="PTHR45947">
    <property type="entry name" value="SULFOQUINOVOSYL TRANSFERASE SQD2"/>
    <property type="match status" value="1"/>
</dbReference>
<gene>
    <name evidence="2" type="ORF">NJ75_04578</name>
</gene>
<dbReference type="InterPro" id="IPR050194">
    <property type="entry name" value="Glycosyltransferase_grp1"/>
</dbReference>
<accession>A0A0B8ZF62</accession>
<dbReference type="Proteomes" id="UP000031338">
    <property type="component" value="Unassembled WGS sequence"/>
</dbReference>
<dbReference type="Gene3D" id="3.40.50.2000">
    <property type="entry name" value="Glycogen Phosphorylase B"/>
    <property type="match status" value="2"/>
</dbReference>
<dbReference type="InterPro" id="IPR001296">
    <property type="entry name" value="Glyco_trans_1"/>
</dbReference>
<proteinExistence type="predicted"/>
<dbReference type="GO" id="GO:0016757">
    <property type="term" value="F:glycosyltransferase activity"/>
    <property type="evidence" value="ECO:0007669"/>
    <property type="project" value="InterPro"/>
</dbReference>
<comment type="caution">
    <text evidence="2">The sequence shown here is derived from an EMBL/GenBank/DDBJ whole genome shotgun (WGS) entry which is preliminary data.</text>
</comment>
<dbReference type="RefSeq" id="WP_082013555.1">
    <property type="nucleotide sequence ID" value="NZ_JRVC01000037.1"/>
</dbReference>
<feature type="domain" description="Glycosyl transferase family 1" evidence="1">
    <location>
        <begin position="179"/>
        <end position="335"/>
    </location>
</feature>